<organism evidence="2 3">
    <name type="scientific">Alkalihalobacterium chitinilyticum</name>
    <dbReference type="NCBI Taxonomy" id="2980103"/>
    <lineage>
        <taxon>Bacteria</taxon>
        <taxon>Bacillati</taxon>
        <taxon>Bacillota</taxon>
        <taxon>Bacilli</taxon>
        <taxon>Bacillales</taxon>
        <taxon>Bacillaceae</taxon>
        <taxon>Alkalihalobacterium</taxon>
    </lineage>
</organism>
<dbReference type="Proteomes" id="UP001148125">
    <property type="component" value="Unassembled WGS sequence"/>
</dbReference>
<evidence type="ECO:0000313" key="2">
    <source>
        <dbReference type="EMBL" id="MDE5412311.1"/>
    </source>
</evidence>
<keyword evidence="1" id="KW-0732">Signal</keyword>
<sequence length="124" mass="14715">MKKRLFFLMVLLTVFFSFQATGLASELMDKFAIRITVIENGIIHEWEYDNPDKFEFETGNVIKRGKEAEKEVQAMISLIQLREDTKVEFMVKQLKENGYKDIERLDIRMINGEGKLFTWVWNKD</sequence>
<feature type="chain" id="PRO_5047491720" evidence="1">
    <location>
        <begin position="21"/>
        <end position="124"/>
    </location>
</feature>
<reference evidence="2" key="1">
    <citation type="submission" date="2024-05" db="EMBL/GenBank/DDBJ databases">
        <title>Alkalihalobacillus sp. strain MEB203 novel alkaliphilic bacterium from Lonar Lake, India.</title>
        <authorList>
            <person name="Joshi A."/>
            <person name="Thite S."/>
            <person name="Mengade P."/>
        </authorList>
    </citation>
    <scope>NUCLEOTIDE SEQUENCE</scope>
    <source>
        <strain evidence="2">MEB 203</strain>
    </source>
</reference>
<feature type="signal peptide" evidence="1">
    <location>
        <begin position="1"/>
        <end position="20"/>
    </location>
</feature>
<dbReference type="RefSeq" id="WP_275116947.1">
    <property type="nucleotide sequence ID" value="NZ_JAOTPO010000002.1"/>
</dbReference>
<protein>
    <submittedName>
        <fullName evidence="2">Uncharacterized protein</fullName>
    </submittedName>
</protein>
<accession>A0ABT5VA33</accession>
<evidence type="ECO:0000256" key="1">
    <source>
        <dbReference type="SAM" id="SignalP"/>
    </source>
</evidence>
<dbReference type="EMBL" id="JAOTPO010000002">
    <property type="protein sequence ID" value="MDE5412311.1"/>
    <property type="molecule type" value="Genomic_DNA"/>
</dbReference>
<evidence type="ECO:0000313" key="3">
    <source>
        <dbReference type="Proteomes" id="UP001148125"/>
    </source>
</evidence>
<gene>
    <name evidence="2" type="ORF">N7Z68_02865</name>
</gene>
<name>A0ABT5VA33_9BACI</name>
<comment type="caution">
    <text evidence="2">The sequence shown here is derived from an EMBL/GenBank/DDBJ whole genome shotgun (WGS) entry which is preliminary data.</text>
</comment>
<proteinExistence type="predicted"/>
<keyword evidence="3" id="KW-1185">Reference proteome</keyword>